<feature type="transmembrane region" description="Helical" evidence="8">
    <location>
        <begin position="166"/>
        <end position="193"/>
    </location>
</feature>
<dbReference type="InterPro" id="IPR038731">
    <property type="entry name" value="RgtA/B/C-like"/>
</dbReference>
<feature type="transmembrane region" description="Helical" evidence="8">
    <location>
        <begin position="347"/>
        <end position="371"/>
    </location>
</feature>
<dbReference type="EMBL" id="MNUO01000072">
    <property type="protein sequence ID" value="OIN96904.1"/>
    <property type="molecule type" value="Genomic_DNA"/>
</dbReference>
<feature type="transmembrane region" description="Helical" evidence="8">
    <location>
        <begin position="412"/>
        <end position="433"/>
    </location>
</feature>
<sequence length="533" mass="61921">MKNAKNGLIVILLILMSLPIFIIGIQRSFGITDEACYAEVTKEMVKSGDWMTFSRWGRPFYEKPPLLFWIMGFFFKIFGMNIITARLPVVFFGIGVIVFTYLLGREIFEEKDKDSIFFACLVTLTTPSIITYGHGALMDIPLLFFILMGTYFLIKSEKVPYFSMFFGISLGLGIMMKGPMALVLVFGFIPYIILKKKWQYFTNPYLYIGLILMVVIVLPWHIYEIVKNGKDFIDSYFGEHIFRRMTTHYIPTVINTKTGIFFYPISILFNFLPWSVFLLQALWQDIKNIKISDKSAILVSFIITNLVVLTLIKTHLDQYAIIFYPFLSLSVGTYLPRAIKDENANRLSLKVGSIVYLVLGLILVTASIFVFLKFNYYILWTIPALIYASIILFFSFVYFFRNKLSIWKKMILNTLGWGFYSGWIISLIFVPFWDYHSDFKSFIFSAKNLIPEEEVVYGVVPDRILYMRDPLHFHLDNPVKDVGEENISKVWNSVDSLILITHKTVYEKNLPLLSRGIKLFESEEWILLKKGNP</sequence>
<evidence type="ECO:0000313" key="10">
    <source>
        <dbReference type="EMBL" id="OIN96904.1"/>
    </source>
</evidence>
<evidence type="ECO:0000256" key="3">
    <source>
        <dbReference type="ARBA" id="ARBA00022676"/>
    </source>
</evidence>
<dbReference type="GO" id="GO:0010041">
    <property type="term" value="P:response to iron(III) ion"/>
    <property type="evidence" value="ECO:0007669"/>
    <property type="project" value="TreeGrafter"/>
</dbReference>
<gene>
    <name evidence="10" type="ORF">AUJ66_04945</name>
</gene>
<feature type="transmembrane region" description="Helical" evidence="8">
    <location>
        <begin position="205"/>
        <end position="223"/>
    </location>
</feature>
<proteinExistence type="predicted"/>
<dbReference type="AlphaFoldDB" id="A0A1J4SC88"/>
<evidence type="ECO:0000256" key="4">
    <source>
        <dbReference type="ARBA" id="ARBA00022679"/>
    </source>
</evidence>
<dbReference type="PANTHER" id="PTHR33908:SF3">
    <property type="entry name" value="UNDECAPRENYL PHOSPHATE-ALPHA-4-AMINO-4-DEOXY-L-ARABINOSE ARABINOSYL TRANSFERASE"/>
    <property type="match status" value="1"/>
</dbReference>
<evidence type="ECO:0000256" key="1">
    <source>
        <dbReference type="ARBA" id="ARBA00004651"/>
    </source>
</evidence>
<evidence type="ECO:0000256" key="2">
    <source>
        <dbReference type="ARBA" id="ARBA00022475"/>
    </source>
</evidence>
<evidence type="ECO:0000256" key="8">
    <source>
        <dbReference type="SAM" id="Phobius"/>
    </source>
</evidence>
<dbReference type="GO" id="GO:0016763">
    <property type="term" value="F:pentosyltransferase activity"/>
    <property type="evidence" value="ECO:0007669"/>
    <property type="project" value="TreeGrafter"/>
</dbReference>
<dbReference type="PANTHER" id="PTHR33908">
    <property type="entry name" value="MANNOSYLTRANSFERASE YKCB-RELATED"/>
    <property type="match status" value="1"/>
</dbReference>
<feature type="transmembrane region" description="Helical" evidence="8">
    <location>
        <begin position="318"/>
        <end position="335"/>
    </location>
</feature>
<dbReference type="GO" id="GO:0009103">
    <property type="term" value="P:lipopolysaccharide biosynthetic process"/>
    <property type="evidence" value="ECO:0007669"/>
    <property type="project" value="UniProtKB-ARBA"/>
</dbReference>
<feature type="transmembrane region" description="Helical" evidence="8">
    <location>
        <begin position="295"/>
        <end position="312"/>
    </location>
</feature>
<evidence type="ECO:0000259" key="9">
    <source>
        <dbReference type="Pfam" id="PF13231"/>
    </source>
</evidence>
<keyword evidence="7 8" id="KW-0472">Membrane</keyword>
<evidence type="ECO:0000313" key="11">
    <source>
        <dbReference type="Proteomes" id="UP000182278"/>
    </source>
</evidence>
<name>A0A1J4SC88_9BACT</name>
<keyword evidence="5 8" id="KW-0812">Transmembrane</keyword>
<evidence type="ECO:0000256" key="5">
    <source>
        <dbReference type="ARBA" id="ARBA00022692"/>
    </source>
</evidence>
<dbReference type="Pfam" id="PF13231">
    <property type="entry name" value="PMT_2"/>
    <property type="match status" value="1"/>
</dbReference>
<evidence type="ECO:0000256" key="7">
    <source>
        <dbReference type="ARBA" id="ARBA00023136"/>
    </source>
</evidence>
<feature type="transmembrane region" description="Helical" evidence="8">
    <location>
        <begin position="261"/>
        <end position="283"/>
    </location>
</feature>
<keyword evidence="6 8" id="KW-1133">Transmembrane helix</keyword>
<evidence type="ECO:0000256" key="6">
    <source>
        <dbReference type="ARBA" id="ARBA00022989"/>
    </source>
</evidence>
<feature type="transmembrane region" description="Helical" evidence="8">
    <location>
        <begin position="89"/>
        <end position="108"/>
    </location>
</feature>
<dbReference type="STRING" id="1817893.AUJ66_04945"/>
<accession>A0A1J4SC88</accession>
<organism evidence="10 11">
    <name type="scientific">Candidatus Desantisbacteria bacterium CG1_02_38_46</name>
    <dbReference type="NCBI Taxonomy" id="1817893"/>
    <lineage>
        <taxon>Bacteria</taxon>
        <taxon>Candidatus Desantisiibacteriota</taxon>
    </lineage>
</organism>
<keyword evidence="2" id="KW-1003">Cell membrane</keyword>
<protein>
    <recommendedName>
        <fullName evidence="9">Glycosyltransferase RgtA/B/C/D-like domain-containing protein</fullName>
    </recommendedName>
</protein>
<comment type="subcellular location">
    <subcellularLocation>
        <location evidence="1">Cell membrane</location>
        <topology evidence="1">Multi-pass membrane protein</topology>
    </subcellularLocation>
</comment>
<dbReference type="InterPro" id="IPR050297">
    <property type="entry name" value="LipidA_mod_glycosyltrf_83"/>
</dbReference>
<dbReference type="Proteomes" id="UP000182278">
    <property type="component" value="Unassembled WGS sequence"/>
</dbReference>
<reference evidence="10 11" key="1">
    <citation type="journal article" date="2016" name="Environ. Microbiol.">
        <title>Genomic resolution of a cold subsurface aquifer community provides metabolic insights for novel microbes adapted to high CO concentrations.</title>
        <authorList>
            <person name="Probst A.J."/>
            <person name="Castelle C.J."/>
            <person name="Singh A."/>
            <person name="Brown C.T."/>
            <person name="Anantharaman K."/>
            <person name="Sharon I."/>
            <person name="Hug L.A."/>
            <person name="Burstein D."/>
            <person name="Emerson J.B."/>
            <person name="Thomas B.C."/>
            <person name="Banfield J.F."/>
        </authorList>
    </citation>
    <scope>NUCLEOTIDE SEQUENCE [LARGE SCALE GENOMIC DNA]</scope>
    <source>
        <strain evidence="10">CG1_02_38_46</strain>
    </source>
</reference>
<dbReference type="GO" id="GO:0005886">
    <property type="term" value="C:plasma membrane"/>
    <property type="evidence" value="ECO:0007669"/>
    <property type="project" value="UniProtKB-SubCell"/>
</dbReference>
<feature type="transmembrane region" description="Helical" evidence="8">
    <location>
        <begin position="377"/>
        <end position="400"/>
    </location>
</feature>
<keyword evidence="4" id="KW-0808">Transferase</keyword>
<feature type="transmembrane region" description="Helical" evidence="8">
    <location>
        <begin position="6"/>
        <end position="25"/>
    </location>
</feature>
<feature type="domain" description="Glycosyltransferase RgtA/B/C/D-like" evidence="9">
    <location>
        <begin position="63"/>
        <end position="223"/>
    </location>
</feature>
<keyword evidence="3" id="KW-0328">Glycosyltransferase</keyword>
<comment type="caution">
    <text evidence="10">The sequence shown here is derived from an EMBL/GenBank/DDBJ whole genome shotgun (WGS) entry which is preliminary data.</text>
</comment>